<proteinExistence type="predicted"/>
<organism evidence="1 2">
    <name type="scientific">Pantoea ananas</name>
    <name type="common">Erwinia uredovora</name>
    <dbReference type="NCBI Taxonomy" id="553"/>
    <lineage>
        <taxon>Bacteria</taxon>
        <taxon>Pseudomonadati</taxon>
        <taxon>Pseudomonadota</taxon>
        <taxon>Gammaproteobacteria</taxon>
        <taxon>Enterobacterales</taxon>
        <taxon>Erwiniaceae</taxon>
        <taxon>Pantoea</taxon>
    </lineage>
</organism>
<dbReference type="EMBL" id="JANFVX010000018">
    <property type="protein sequence ID" value="MCW0345673.1"/>
    <property type="molecule type" value="Genomic_DNA"/>
</dbReference>
<sequence length="42" mass="4598">MSGKRYPEAFKIEAVKQVVDNGHSVSRLALPLDTPTHSFTLG</sequence>
<comment type="caution">
    <text evidence="1">The sequence shown here is derived from an EMBL/GenBank/DDBJ whole genome shotgun (WGS) entry which is preliminary data.</text>
</comment>
<dbReference type="GO" id="GO:0006313">
    <property type="term" value="P:DNA transposition"/>
    <property type="evidence" value="ECO:0007669"/>
    <property type="project" value="InterPro"/>
</dbReference>
<protein>
    <recommendedName>
        <fullName evidence="3">Transposase</fullName>
    </recommendedName>
</protein>
<accession>A0AAJ1FVU8</accession>
<dbReference type="GO" id="GO:0003677">
    <property type="term" value="F:DNA binding"/>
    <property type="evidence" value="ECO:0007669"/>
    <property type="project" value="InterPro"/>
</dbReference>
<reference evidence="1" key="1">
    <citation type="submission" date="2022-06" db="EMBL/GenBank/DDBJ databases">
        <title>Dynamics of rice microbiomes reveals core vertical transmitted seed endophytes.</title>
        <authorList>
            <person name="Liao K."/>
            <person name="Zhang X."/>
        </authorList>
    </citation>
    <scope>NUCLEOTIDE SEQUENCE</scope>
    <source>
        <strain evidence="1">JT1-17</strain>
    </source>
</reference>
<evidence type="ECO:0000313" key="2">
    <source>
        <dbReference type="Proteomes" id="UP001208888"/>
    </source>
</evidence>
<evidence type="ECO:0000313" key="1">
    <source>
        <dbReference type="EMBL" id="MCW0345673.1"/>
    </source>
</evidence>
<dbReference type="InterPro" id="IPR002514">
    <property type="entry name" value="Transposase_8"/>
</dbReference>
<dbReference type="Pfam" id="PF01527">
    <property type="entry name" value="HTH_Tnp_1"/>
    <property type="match status" value="1"/>
</dbReference>
<dbReference type="AlphaFoldDB" id="A0AAJ1FVU8"/>
<dbReference type="GO" id="GO:0004803">
    <property type="term" value="F:transposase activity"/>
    <property type="evidence" value="ECO:0007669"/>
    <property type="project" value="InterPro"/>
</dbReference>
<dbReference type="Proteomes" id="UP001208888">
    <property type="component" value="Unassembled WGS sequence"/>
</dbReference>
<evidence type="ECO:0008006" key="3">
    <source>
        <dbReference type="Google" id="ProtNLM"/>
    </source>
</evidence>
<gene>
    <name evidence="1" type="ORF">NB703_003766</name>
</gene>
<name>A0AAJ1FVU8_PANAN</name>